<feature type="transmembrane region" description="Helical" evidence="1">
    <location>
        <begin position="12"/>
        <end position="29"/>
    </location>
</feature>
<dbReference type="Proteomes" id="UP000536262">
    <property type="component" value="Unassembled WGS sequence"/>
</dbReference>
<feature type="transmembrane region" description="Helical" evidence="1">
    <location>
        <begin position="75"/>
        <end position="99"/>
    </location>
</feature>
<feature type="transmembrane region" description="Helical" evidence="1">
    <location>
        <begin position="35"/>
        <end position="63"/>
    </location>
</feature>
<keyword evidence="3" id="KW-1185">Reference proteome</keyword>
<reference evidence="2 3" key="1">
    <citation type="submission" date="2020-08" db="EMBL/GenBank/DDBJ databases">
        <title>Genomic Encyclopedia of Type Strains, Phase IV (KMG-IV): sequencing the most valuable type-strain genomes for metagenomic binning, comparative biology and taxonomic classification.</title>
        <authorList>
            <person name="Goeker M."/>
        </authorList>
    </citation>
    <scope>NUCLEOTIDE SEQUENCE [LARGE SCALE GENOMIC DNA]</scope>
    <source>
        <strain evidence="2 3">DSM 7051</strain>
    </source>
</reference>
<protein>
    <submittedName>
        <fullName evidence="2">Uncharacterized protein</fullName>
    </submittedName>
</protein>
<keyword evidence="1" id="KW-1133">Transmembrane helix</keyword>
<name>A0A7X0CC23_9HYPH</name>
<evidence type="ECO:0000256" key="1">
    <source>
        <dbReference type="SAM" id="Phobius"/>
    </source>
</evidence>
<dbReference type="AlphaFoldDB" id="A0A7X0CC23"/>
<dbReference type="EMBL" id="JACHOU010000001">
    <property type="protein sequence ID" value="MBB6352377.1"/>
    <property type="molecule type" value="Genomic_DNA"/>
</dbReference>
<organism evidence="2 3">
    <name type="scientific">Aminobacter aganoensis</name>
    <dbReference type="NCBI Taxonomy" id="83264"/>
    <lineage>
        <taxon>Bacteria</taxon>
        <taxon>Pseudomonadati</taxon>
        <taxon>Pseudomonadota</taxon>
        <taxon>Alphaproteobacteria</taxon>
        <taxon>Hyphomicrobiales</taxon>
        <taxon>Phyllobacteriaceae</taxon>
        <taxon>Aminobacter</taxon>
    </lineage>
</organism>
<keyword evidence="1" id="KW-0812">Transmembrane</keyword>
<keyword evidence="1" id="KW-0472">Membrane</keyword>
<comment type="caution">
    <text evidence="2">The sequence shown here is derived from an EMBL/GenBank/DDBJ whole genome shotgun (WGS) entry which is preliminary data.</text>
</comment>
<evidence type="ECO:0000313" key="2">
    <source>
        <dbReference type="EMBL" id="MBB6352377.1"/>
    </source>
</evidence>
<accession>A0A7X0CC23</accession>
<evidence type="ECO:0000313" key="3">
    <source>
        <dbReference type="Proteomes" id="UP000536262"/>
    </source>
</evidence>
<dbReference type="RefSeq" id="WP_184697113.1">
    <property type="nucleotide sequence ID" value="NZ_BAABEG010000001.1"/>
</dbReference>
<sequence>MNDKAARKRLARGLFIAIALLIVTFDYVWNQPHAALVAAWLVMALVPLLAVAYQCALGFVRALGSPKADGSLDTVFWIVFLAVPSVLWGVYWVCSYLRYLLTGHML</sequence>
<proteinExistence type="predicted"/>
<gene>
    <name evidence="2" type="ORF">GGR00_000129</name>
</gene>